<dbReference type="Pfam" id="PF09362">
    <property type="entry name" value="DUF1996"/>
    <property type="match status" value="1"/>
</dbReference>
<dbReference type="InterPro" id="IPR018535">
    <property type="entry name" value="DUF1996"/>
</dbReference>
<protein>
    <recommendedName>
        <fullName evidence="2">DUF1996 domain-containing protein</fullName>
    </recommendedName>
</protein>
<dbReference type="PANTHER" id="PTHR43662:SF5">
    <property type="entry name" value="DUF1996 DOMAIN-CONTAINING PROTEIN"/>
    <property type="match status" value="1"/>
</dbReference>
<dbReference type="AlphaFoldDB" id="A0AAJ0BTW2"/>
<keyword evidence="4" id="KW-1185">Reference proteome</keyword>
<proteinExistence type="predicted"/>
<comment type="caution">
    <text evidence="3">The sequence shown here is derived from an EMBL/GenBank/DDBJ whole genome shotgun (WGS) entry which is preliminary data.</text>
</comment>
<feature type="chain" id="PRO_5042614212" description="DUF1996 domain-containing protein" evidence="1">
    <location>
        <begin position="17"/>
        <end position="340"/>
    </location>
</feature>
<evidence type="ECO:0000313" key="3">
    <source>
        <dbReference type="EMBL" id="KAK1764200.1"/>
    </source>
</evidence>
<dbReference type="PANTHER" id="PTHR43662">
    <property type="match status" value="1"/>
</dbReference>
<evidence type="ECO:0000256" key="1">
    <source>
        <dbReference type="SAM" id="SignalP"/>
    </source>
</evidence>
<feature type="domain" description="DUF1996" evidence="2">
    <location>
        <begin position="31"/>
        <end position="276"/>
    </location>
</feature>
<reference evidence="3" key="1">
    <citation type="submission" date="2023-06" db="EMBL/GenBank/DDBJ databases">
        <title>Genome-scale phylogeny and comparative genomics of the fungal order Sordariales.</title>
        <authorList>
            <consortium name="Lawrence Berkeley National Laboratory"/>
            <person name="Hensen N."/>
            <person name="Bonometti L."/>
            <person name="Westerberg I."/>
            <person name="Brannstrom I.O."/>
            <person name="Guillou S."/>
            <person name="Cros-Aarteil S."/>
            <person name="Calhoun S."/>
            <person name="Haridas S."/>
            <person name="Kuo A."/>
            <person name="Mondo S."/>
            <person name="Pangilinan J."/>
            <person name="Riley R."/>
            <person name="Labutti K."/>
            <person name="Andreopoulos B."/>
            <person name="Lipzen A."/>
            <person name="Chen C."/>
            <person name="Yanf M."/>
            <person name="Daum C."/>
            <person name="Ng V."/>
            <person name="Clum A."/>
            <person name="Steindorff A."/>
            <person name="Ohm R."/>
            <person name="Martin F."/>
            <person name="Silar P."/>
            <person name="Natvig D."/>
            <person name="Lalanne C."/>
            <person name="Gautier V."/>
            <person name="Ament-Velasquez S.L."/>
            <person name="Kruys A."/>
            <person name="Hutchinson M.I."/>
            <person name="Powell A.J."/>
            <person name="Barry K."/>
            <person name="Miller A.N."/>
            <person name="Grigoriev I.V."/>
            <person name="Debuchy R."/>
            <person name="Gladieux P."/>
            <person name="Thoren M.H."/>
            <person name="Johannesson H."/>
        </authorList>
    </citation>
    <scope>NUCLEOTIDE SEQUENCE</scope>
    <source>
        <strain evidence="3">8032-3</strain>
    </source>
</reference>
<keyword evidence="1" id="KW-0732">Signal</keyword>
<organism evidence="3 4">
    <name type="scientific">Phialemonium atrogriseum</name>
    <dbReference type="NCBI Taxonomy" id="1093897"/>
    <lineage>
        <taxon>Eukaryota</taxon>
        <taxon>Fungi</taxon>
        <taxon>Dikarya</taxon>
        <taxon>Ascomycota</taxon>
        <taxon>Pezizomycotina</taxon>
        <taxon>Sordariomycetes</taxon>
        <taxon>Sordariomycetidae</taxon>
        <taxon>Cephalothecales</taxon>
        <taxon>Cephalothecaceae</taxon>
        <taxon>Phialemonium</taxon>
    </lineage>
</organism>
<gene>
    <name evidence="3" type="ORF">QBC33DRAFT_478054</name>
</gene>
<evidence type="ECO:0000259" key="2">
    <source>
        <dbReference type="Pfam" id="PF09362"/>
    </source>
</evidence>
<dbReference type="EMBL" id="MU839021">
    <property type="protein sequence ID" value="KAK1764200.1"/>
    <property type="molecule type" value="Genomic_DNA"/>
</dbReference>
<dbReference type="RefSeq" id="XP_060280413.1">
    <property type="nucleotide sequence ID" value="XM_060425282.1"/>
</dbReference>
<dbReference type="GeneID" id="85308469"/>
<feature type="signal peptide" evidence="1">
    <location>
        <begin position="1"/>
        <end position="16"/>
    </location>
</feature>
<accession>A0AAJ0BTW2</accession>
<evidence type="ECO:0000313" key="4">
    <source>
        <dbReference type="Proteomes" id="UP001244011"/>
    </source>
</evidence>
<dbReference type="Proteomes" id="UP001244011">
    <property type="component" value="Unassembled WGS sequence"/>
</dbReference>
<name>A0AAJ0BTW2_9PEZI</name>
<sequence length="340" mass="37320">MKWLSLALALIAPSEAALRFGCSTLTIQRLDPLVEPDKIPSAHLHQIVGGNAFNATMSGDIGEQATCTTCTFSEDFSNYWTATLFFKHSNGSYKRVPMQENAALPNGINGGMTVYYTQQDFSSNGNEKITAFKPGFRMTVGSVSTDNLNDAKGHIGLRFVCLDTTGTRFPELPDFPTKPCKAGIMTVHHFPACWDGKNLDSPDHQSHMYNTVKEAFQASGPCPASHPVRMPQVAYEALWRTQDFADMWPADGSNPFVLSFGDNNGYGTHADYIFGWKGDTLQQAMDSSCMFNACENGRPLKSQTAAEMNKCSVKNFVNEELDGWLDQLPGNGQEMAGMSM</sequence>